<evidence type="ECO:0000313" key="3">
    <source>
        <dbReference type="Proteomes" id="UP000761264"/>
    </source>
</evidence>
<evidence type="ECO:0000256" key="1">
    <source>
        <dbReference type="SAM" id="SignalP"/>
    </source>
</evidence>
<proteinExistence type="predicted"/>
<dbReference type="RefSeq" id="WP_167223982.1">
    <property type="nucleotide sequence ID" value="NZ_JAAQPH010000006.1"/>
</dbReference>
<feature type="chain" id="PRO_5037148464" description="Cysteine rich repeat-containing protein" evidence="1">
    <location>
        <begin position="26"/>
        <end position="100"/>
    </location>
</feature>
<organism evidence="2 3">
    <name type="scientific">Pelagibius litoralis</name>
    <dbReference type="NCBI Taxonomy" id="374515"/>
    <lineage>
        <taxon>Bacteria</taxon>
        <taxon>Pseudomonadati</taxon>
        <taxon>Pseudomonadota</taxon>
        <taxon>Alphaproteobacteria</taxon>
        <taxon>Rhodospirillales</taxon>
        <taxon>Rhodovibrionaceae</taxon>
        <taxon>Pelagibius</taxon>
    </lineage>
</organism>
<keyword evidence="1" id="KW-0732">Signal</keyword>
<dbReference type="Proteomes" id="UP000761264">
    <property type="component" value="Unassembled WGS sequence"/>
</dbReference>
<evidence type="ECO:0008006" key="4">
    <source>
        <dbReference type="Google" id="ProtNLM"/>
    </source>
</evidence>
<name>A0A967EWY2_9PROT</name>
<gene>
    <name evidence="2" type="ORF">HBA54_09940</name>
</gene>
<feature type="signal peptide" evidence="1">
    <location>
        <begin position="1"/>
        <end position="25"/>
    </location>
</feature>
<accession>A0A967EWY2</accession>
<reference evidence="2" key="1">
    <citation type="submission" date="2020-03" db="EMBL/GenBank/DDBJ databases">
        <title>Genome of Pelagibius litoralis DSM 21314T.</title>
        <authorList>
            <person name="Wang G."/>
        </authorList>
    </citation>
    <scope>NUCLEOTIDE SEQUENCE</scope>
    <source>
        <strain evidence="2">DSM 21314</strain>
    </source>
</reference>
<dbReference type="AlphaFoldDB" id="A0A967EWY2"/>
<sequence>MSVSRLMPKLALMLAISLPAGYAMAHDSVDCELDAESYCDEIHGGDSVGWEQCAAYAVDFCSDHVHLPGQSTRPDKLQIKQENERVKGLFMKELEDSRRK</sequence>
<evidence type="ECO:0000313" key="2">
    <source>
        <dbReference type="EMBL" id="NIA68913.1"/>
    </source>
</evidence>
<comment type="caution">
    <text evidence="2">The sequence shown here is derived from an EMBL/GenBank/DDBJ whole genome shotgun (WGS) entry which is preliminary data.</text>
</comment>
<keyword evidence="3" id="KW-1185">Reference proteome</keyword>
<protein>
    <recommendedName>
        <fullName evidence="4">Cysteine rich repeat-containing protein</fullName>
    </recommendedName>
</protein>
<dbReference type="EMBL" id="JAAQPH010000006">
    <property type="protein sequence ID" value="NIA68913.1"/>
    <property type="molecule type" value="Genomic_DNA"/>
</dbReference>